<evidence type="ECO:0000313" key="3">
    <source>
        <dbReference type="Proteomes" id="UP000193719"/>
    </source>
</evidence>
<accession>A0A1Y1V794</accession>
<organism evidence="2 3">
    <name type="scientific">Piromyces finnis</name>
    <dbReference type="NCBI Taxonomy" id="1754191"/>
    <lineage>
        <taxon>Eukaryota</taxon>
        <taxon>Fungi</taxon>
        <taxon>Fungi incertae sedis</taxon>
        <taxon>Chytridiomycota</taxon>
        <taxon>Chytridiomycota incertae sedis</taxon>
        <taxon>Neocallimastigomycetes</taxon>
        <taxon>Neocallimastigales</taxon>
        <taxon>Neocallimastigaceae</taxon>
        <taxon>Piromyces</taxon>
    </lineage>
</organism>
<evidence type="ECO:0000313" key="2">
    <source>
        <dbReference type="EMBL" id="ORX48725.1"/>
    </source>
</evidence>
<keyword evidence="1" id="KW-1133">Transmembrane helix</keyword>
<keyword evidence="1" id="KW-0812">Transmembrane</keyword>
<comment type="caution">
    <text evidence="2">The sequence shown here is derived from an EMBL/GenBank/DDBJ whole genome shotgun (WGS) entry which is preliminary data.</text>
</comment>
<reference evidence="2 3" key="2">
    <citation type="submission" date="2016-08" db="EMBL/GenBank/DDBJ databases">
        <title>Pervasive Adenine N6-methylation of Active Genes in Fungi.</title>
        <authorList>
            <consortium name="DOE Joint Genome Institute"/>
            <person name="Mondo S.J."/>
            <person name="Dannebaum R.O."/>
            <person name="Kuo R.C."/>
            <person name="Labutti K."/>
            <person name="Haridas S."/>
            <person name="Kuo A."/>
            <person name="Salamov A."/>
            <person name="Ahrendt S.R."/>
            <person name="Lipzen A."/>
            <person name="Sullivan W."/>
            <person name="Andreopoulos W.B."/>
            <person name="Clum A."/>
            <person name="Lindquist E."/>
            <person name="Daum C."/>
            <person name="Ramamoorthy G.K."/>
            <person name="Gryganskyi A."/>
            <person name="Culley D."/>
            <person name="Magnuson J.K."/>
            <person name="James T.Y."/>
            <person name="O'Malley M.A."/>
            <person name="Stajich J.E."/>
            <person name="Spatafora J.W."/>
            <person name="Visel A."/>
            <person name="Grigoriev I.V."/>
        </authorList>
    </citation>
    <scope>NUCLEOTIDE SEQUENCE [LARGE SCALE GENOMIC DNA]</scope>
    <source>
        <strain evidence="3">finn</strain>
    </source>
</reference>
<dbReference type="Proteomes" id="UP000193719">
    <property type="component" value="Unassembled WGS sequence"/>
</dbReference>
<dbReference type="OrthoDB" id="10325882at2759"/>
<keyword evidence="1" id="KW-0472">Membrane</keyword>
<gene>
    <name evidence="2" type="ORF">BCR36DRAFT_398116</name>
</gene>
<name>A0A1Y1V794_9FUNG</name>
<dbReference type="AlphaFoldDB" id="A0A1Y1V794"/>
<evidence type="ECO:0000256" key="1">
    <source>
        <dbReference type="SAM" id="Phobius"/>
    </source>
</evidence>
<keyword evidence="3" id="KW-1185">Reference proteome</keyword>
<reference evidence="2 3" key="1">
    <citation type="submission" date="2016-08" db="EMBL/GenBank/DDBJ databases">
        <title>Genomes of anaerobic fungi encode conserved fungal cellulosomes for biomass hydrolysis.</title>
        <authorList>
            <consortium name="DOE Joint Genome Institute"/>
            <person name="Haitjema C.H."/>
            <person name="Gilmore S.P."/>
            <person name="Henske J.K."/>
            <person name="Solomon K.V."/>
            <person name="De Groot R."/>
            <person name="Kuo A."/>
            <person name="Mondo S.J."/>
            <person name="Salamov A.A."/>
            <person name="Labutti K."/>
            <person name="Zhao Z."/>
            <person name="Chiniquy J."/>
            <person name="Barry K."/>
            <person name="Brewer H.M."/>
            <person name="Purvine S.O."/>
            <person name="Wright A.T."/>
            <person name="Boxma B."/>
            <person name="Van Alen T."/>
            <person name="Hackstein J.H."/>
            <person name="Baker S.E."/>
            <person name="Grigoriev I.V."/>
            <person name="O'Malley M.A."/>
        </authorList>
    </citation>
    <scope>NUCLEOTIDE SEQUENCE [LARGE SCALE GENOMIC DNA]</scope>
    <source>
        <strain evidence="3">finn</strain>
    </source>
</reference>
<feature type="transmembrane region" description="Helical" evidence="1">
    <location>
        <begin position="132"/>
        <end position="158"/>
    </location>
</feature>
<dbReference type="EMBL" id="MCFH01000026">
    <property type="protein sequence ID" value="ORX48725.1"/>
    <property type="molecule type" value="Genomic_DNA"/>
</dbReference>
<proteinExistence type="predicted"/>
<protein>
    <submittedName>
        <fullName evidence="2">Uncharacterized protein</fullName>
    </submittedName>
</protein>
<sequence>MESLENYYKTVIDKVATKAIEAFNNSYNLNIHKENVTKNLVDENPPSINKMKKLSINDSCMVVKRNKFACKNKCIPGHVYCGTHLRSDGNLSLLGHIKMVTNKYKYGIVANTSQNDHKVNIKWLLEVKNNSIFINTFILFFIEFSSYFGAGVLIVYYISPDKKDD</sequence>